<dbReference type="HOGENOM" id="CLU_147930_0_0_7"/>
<dbReference type="Proteomes" id="UP000018731">
    <property type="component" value="Unassembled WGS sequence"/>
</dbReference>
<dbReference type="STRING" id="1357400.HMPREF2086_01356"/>
<name>V8CA01_9HELI</name>
<dbReference type="OrthoDB" id="5328666at2"/>
<dbReference type="InterPro" id="IPR012823">
    <property type="entry name" value="Flagell_FliJ"/>
</dbReference>
<evidence type="ECO:0000256" key="1">
    <source>
        <dbReference type="SAM" id="Coils"/>
    </source>
</evidence>
<comment type="caution">
    <text evidence="2">The sequence shown here is derived from an EMBL/GenBank/DDBJ whole genome shotgun (WGS) entry which is preliminary data.</text>
</comment>
<dbReference type="AlphaFoldDB" id="V8CA01"/>
<feature type="coiled-coil region" evidence="1">
    <location>
        <begin position="72"/>
        <end position="124"/>
    </location>
</feature>
<evidence type="ECO:0000313" key="3">
    <source>
        <dbReference type="Proteomes" id="UP000018731"/>
    </source>
</evidence>
<dbReference type="RefSeq" id="WP_023928098.1">
    <property type="nucleotide sequence ID" value="NZ_KI669454.1"/>
</dbReference>
<dbReference type="EMBL" id="AZJI01000005">
    <property type="protein sequence ID" value="ETD23551.1"/>
    <property type="molecule type" value="Genomic_DNA"/>
</dbReference>
<sequence length="143" mass="16855">MKTPFDALVLAQKKRLEAKELEILRTNNQIAAQYAKIDELQIALSQVIYPKEGDFSLFLKTNAQKKSLINDIDTHRTHISTLKAELKSLQEQRRIIYIEYEKYKHIQEREKEKILSELKRAESKNLDEIALLLYNNPIQKEMI</sequence>
<gene>
    <name evidence="2" type="ORF">HMPREF2086_01356</name>
</gene>
<dbReference type="GO" id="GO:0009288">
    <property type="term" value="C:bacterial-type flagellum"/>
    <property type="evidence" value="ECO:0007669"/>
    <property type="project" value="InterPro"/>
</dbReference>
<dbReference type="PATRIC" id="fig|1357400.3.peg.1814"/>
<proteinExistence type="predicted"/>
<dbReference type="GO" id="GO:0071973">
    <property type="term" value="P:bacterial-type flagellum-dependent cell motility"/>
    <property type="evidence" value="ECO:0007669"/>
    <property type="project" value="InterPro"/>
</dbReference>
<keyword evidence="1" id="KW-0175">Coiled coil</keyword>
<reference evidence="2 3" key="1">
    <citation type="journal article" date="2014" name="Genome Announc.">
        <title>Draft genome sequences of six enterohepatic helicobacter species isolated from humans and one from rhesus macaques.</title>
        <authorList>
            <person name="Shen Z."/>
            <person name="Sheh A."/>
            <person name="Young S.K."/>
            <person name="Abouelliel A."/>
            <person name="Ward D.V."/>
            <person name="Earl A.M."/>
            <person name="Fox J.G."/>
        </authorList>
    </citation>
    <scope>NUCLEOTIDE SEQUENCE [LARGE SCALE GENOMIC DNA]</scope>
    <source>
        <strain evidence="2 3">MIT 99-5501</strain>
    </source>
</reference>
<protein>
    <submittedName>
        <fullName evidence="2">Uncharacterized protein</fullName>
    </submittedName>
</protein>
<keyword evidence="3" id="KW-1185">Reference proteome</keyword>
<accession>V8CA01</accession>
<organism evidence="2 3">
    <name type="scientific">Helicobacter macacae MIT 99-5501</name>
    <dbReference type="NCBI Taxonomy" id="1357400"/>
    <lineage>
        <taxon>Bacteria</taxon>
        <taxon>Pseudomonadati</taxon>
        <taxon>Campylobacterota</taxon>
        <taxon>Epsilonproteobacteria</taxon>
        <taxon>Campylobacterales</taxon>
        <taxon>Helicobacteraceae</taxon>
        <taxon>Helicobacter</taxon>
    </lineage>
</organism>
<dbReference type="Pfam" id="PF02050">
    <property type="entry name" value="FliJ"/>
    <property type="match status" value="1"/>
</dbReference>
<evidence type="ECO:0000313" key="2">
    <source>
        <dbReference type="EMBL" id="ETD23551.1"/>
    </source>
</evidence>